<organism evidence="2 3">
    <name type="scientific">Desulfovibrio subterraneus</name>
    <dbReference type="NCBI Taxonomy" id="2718620"/>
    <lineage>
        <taxon>Bacteria</taxon>
        <taxon>Pseudomonadati</taxon>
        <taxon>Thermodesulfobacteriota</taxon>
        <taxon>Desulfovibrionia</taxon>
        <taxon>Desulfovibrionales</taxon>
        <taxon>Desulfovibrionaceae</taxon>
        <taxon>Desulfovibrio</taxon>
    </lineage>
</organism>
<dbReference type="AlphaFoldDB" id="A0A7J0BGE9"/>
<name>A0A7J0BGE9_9BACT</name>
<protein>
    <submittedName>
        <fullName evidence="2">Uncharacterized protein</fullName>
    </submittedName>
</protein>
<reference evidence="2 3" key="1">
    <citation type="submission" date="2020-05" db="EMBL/GenBank/DDBJ databases">
        <title>Draft genome sequence of Desulfovibrio sp. strain HN2T.</title>
        <authorList>
            <person name="Ueno A."/>
            <person name="Tamazawa S."/>
            <person name="Tamamura S."/>
            <person name="Murakami T."/>
            <person name="Kiyama T."/>
            <person name="Inomata H."/>
            <person name="Amano Y."/>
            <person name="Miyakawa K."/>
            <person name="Tamaki H."/>
            <person name="Naganuma T."/>
            <person name="Kaneko K."/>
        </authorList>
    </citation>
    <scope>NUCLEOTIDE SEQUENCE [LARGE SCALE GENOMIC DNA]</scope>
    <source>
        <strain evidence="2 3">HN2</strain>
    </source>
</reference>
<sequence>MEQQSSPPNLKYLNLVLILLAVCLLALFMLRARMETEPDWRIMQLRKDNLFIQHPVTWLTGNCYAHGRVLDALADAASALKPQELPVIVFRLSARHADAENTGNTADIGFVARTPNGKPSQASPSLLTYGPTIHYDAKGEDNGIVSAVMDPAATLQVLNALVNQPMAQVERILVPPFAIPLLQQASDTLPAAEAARLFALMEEDDGRNASMRFVFRLPAGSTGNSVQ</sequence>
<feature type="transmembrane region" description="Helical" evidence="1">
    <location>
        <begin position="12"/>
        <end position="30"/>
    </location>
</feature>
<proteinExistence type="predicted"/>
<dbReference type="RefSeq" id="WP_174403988.1">
    <property type="nucleotide sequence ID" value="NZ_BLVO01000005.1"/>
</dbReference>
<keyword evidence="3" id="KW-1185">Reference proteome</keyword>
<evidence type="ECO:0000313" key="3">
    <source>
        <dbReference type="Proteomes" id="UP000503840"/>
    </source>
</evidence>
<dbReference type="Proteomes" id="UP000503840">
    <property type="component" value="Unassembled WGS sequence"/>
</dbReference>
<accession>A0A7J0BGE9</accession>
<evidence type="ECO:0000313" key="2">
    <source>
        <dbReference type="EMBL" id="GFM32272.1"/>
    </source>
</evidence>
<evidence type="ECO:0000256" key="1">
    <source>
        <dbReference type="SAM" id="Phobius"/>
    </source>
</evidence>
<keyword evidence="1" id="KW-1133">Transmembrane helix</keyword>
<comment type="caution">
    <text evidence="2">The sequence shown here is derived from an EMBL/GenBank/DDBJ whole genome shotgun (WGS) entry which is preliminary data.</text>
</comment>
<keyword evidence="1" id="KW-0472">Membrane</keyword>
<dbReference type="EMBL" id="BLVO01000005">
    <property type="protein sequence ID" value="GFM32272.1"/>
    <property type="molecule type" value="Genomic_DNA"/>
</dbReference>
<keyword evidence="1" id="KW-0812">Transmembrane</keyword>
<gene>
    <name evidence="2" type="ORF">DSM101010T_06370</name>
</gene>